<protein>
    <recommendedName>
        <fullName evidence="4">F-box domain-containing protein</fullName>
    </recommendedName>
</protein>
<evidence type="ECO:0000313" key="1">
    <source>
        <dbReference type="EMBL" id="KAJ7625929.1"/>
    </source>
</evidence>
<dbReference type="AlphaFoldDB" id="A0AAD7BN71"/>
<dbReference type="Proteomes" id="UP001221142">
    <property type="component" value="Unassembled WGS sequence"/>
</dbReference>
<sequence length="175" mass="19920">MPRRHIPTELVGLIIGHVDAYLDPKTILACALVCRVWVPFARGEMELVILRRGIDDPRKTLRFVDLFNAPQATFPSFIRRLEISLWGQQAEDEAALLPLLGRFPALKHLRMLGMRIAQLPPVPTLISLNFLSCKLTSRGRFLRSLTNLPALRRFDLTFGNANLQTTTRNALHFPR</sequence>
<keyword evidence="3" id="KW-1185">Reference proteome</keyword>
<dbReference type="SUPFAM" id="SSF52047">
    <property type="entry name" value="RNI-like"/>
    <property type="match status" value="1"/>
</dbReference>
<evidence type="ECO:0000313" key="3">
    <source>
        <dbReference type="Proteomes" id="UP001221142"/>
    </source>
</evidence>
<accession>A0AAD7BN71</accession>
<comment type="caution">
    <text evidence="2">The sequence shown here is derived from an EMBL/GenBank/DDBJ whole genome shotgun (WGS) entry which is preliminary data.</text>
</comment>
<dbReference type="EMBL" id="JARKIF010000012">
    <property type="protein sequence ID" value="KAJ7625956.1"/>
    <property type="molecule type" value="Genomic_DNA"/>
</dbReference>
<evidence type="ECO:0000313" key="2">
    <source>
        <dbReference type="EMBL" id="KAJ7625956.1"/>
    </source>
</evidence>
<proteinExistence type="predicted"/>
<dbReference type="InterPro" id="IPR032675">
    <property type="entry name" value="LRR_dom_sf"/>
</dbReference>
<organism evidence="2 3">
    <name type="scientific">Roridomyces roridus</name>
    <dbReference type="NCBI Taxonomy" id="1738132"/>
    <lineage>
        <taxon>Eukaryota</taxon>
        <taxon>Fungi</taxon>
        <taxon>Dikarya</taxon>
        <taxon>Basidiomycota</taxon>
        <taxon>Agaricomycotina</taxon>
        <taxon>Agaricomycetes</taxon>
        <taxon>Agaricomycetidae</taxon>
        <taxon>Agaricales</taxon>
        <taxon>Marasmiineae</taxon>
        <taxon>Mycenaceae</taxon>
        <taxon>Roridomyces</taxon>
    </lineage>
</organism>
<dbReference type="Gene3D" id="3.80.10.10">
    <property type="entry name" value="Ribonuclease Inhibitor"/>
    <property type="match status" value="1"/>
</dbReference>
<evidence type="ECO:0008006" key="4">
    <source>
        <dbReference type="Google" id="ProtNLM"/>
    </source>
</evidence>
<dbReference type="InterPro" id="IPR036047">
    <property type="entry name" value="F-box-like_dom_sf"/>
</dbReference>
<name>A0AAD7BN71_9AGAR</name>
<dbReference type="SUPFAM" id="SSF81383">
    <property type="entry name" value="F-box domain"/>
    <property type="match status" value="1"/>
</dbReference>
<reference evidence="2" key="1">
    <citation type="submission" date="2023-03" db="EMBL/GenBank/DDBJ databases">
        <title>Massive genome expansion in bonnet fungi (Mycena s.s.) driven by repeated elements and novel gene families across ecological guilds.</title>
        <authorList>
            <consortium name="Lawrence Berkeley National Laboratory"/>
            <person name="Harder C.B."/>
            <person name="Miyauchi S."/>
            <person name="Viragh M."/>
            <person name="Kuo A."/>
            <person name="Thoen E."/>
            <person name="Andreopoulos B."/>
            <person name="Lu D."/>
            <person name="Skrede I."/>
            <person name="Drula E."/>
            <person name="Henrissat B."/>
            <person name="Morin E."/>
            <person name="Kohler A."/>
            <person name="Barry K."/>
            <person name="LaButti K."/>
            <person name="Morin E."/>
            <person name="Salamov A."/>
            <person name="Lipzen A."/>
            <person name="Mereny Z."/>
            <person name="Hegedus B."/>
            <person name="Baldrian P."/>
            <person name="Stursova M."/>
            <person name="Weitz H."/>
            <person name="Taylor A."/>
            <person name="Grigoriev I.V."/>
            <person name="Nagy L.G."/>
            <person name="Martin F."/>
            <person name="Kauserud H."/>
        </authorList>
    </citation>
    <scope>NUCLEOTIDE SEQUENCE</scope>
    <source>
        <strain evidence="2">9284</strain>
    </source>
</reference>
<gene>
    <name evidence="1" type="ORF">FB45DRAFT_922652</name>
    <name evidence="2" type="ORF">FB45DRAFT_922709</name>
</gene>
<dbReference type="EMBL" id="JARKIF010000012">
    <property type="protein sequence ID" value="KAJ7625929.1"/>
    <property type="molecule type" value="Genomic_DNA"/>
</dbReference>